<keyword evidence="1" id="KW-0472">Membrane</keyword>
<dbReference type="AlphaFoldDB" id="A0A368VJZ3"/>
<dbReference type="CDD" id="cd12797">
    <property type="entry name" value="M23_peptidase"/>
    <property type="match status" value="1"/>
</dbReference>
<keyword evidence="3" id="KW-0378">Hydrolase</keyword>
<evidence type="ECO:0000256" key="1">
    <source>
        <dbReference type="SAM" id="Phobius"/>
    </source>
</evidence>
<dbReference type="SUPFAM" id="SSF51261">
    <property type="entry name" value="Duplicated hybrid motif"/>
    <property type="match status" value="1"/>
</dbReference>
<evidence type="ECO:0000313" key="3">
    <source>
        <dbReference type="EMBL" id="RCW41648.1"/>
    </source>
</evidence>
<evidence type="ECO:0000259" key="2">
    <source>
        <dbReference type="Pfam" id="PF01551"/>
    </source>
</evidence>
<comment type="caution">
    <text evidence="3">The sequence shown here is derived from an EMBL/GenBank/DDBJ whole genome shotgun (WGS) entry which is preliminary data.</text>
</comment>
<keyword evidence="4" id="KW-1185">Reference proteome</keyword>
<feature type="domain" description="M23ase beta-sheet core" evidence="2">
    <location>
        <begin position="219"/>
        <end position="313"/>
    </location>
</feature>
<accession>A0A368VJZ3</accession>
<gene>
    <name evidence="3" type="ORF">DFP97_12284</name>
</gene>
<evidence type="ECO:0000313" key="4">
    <source>
        <dbReference type="Proteomes" id="UP000252415"/>
    </source>
</evidence>
<dbReference type="PANTHER" id="PTHR21666">
    <property type="entry name" value="PEPTIDASE-RELATED"/>
    <property type="match status" value="1"/>
</dbReference>
<dbReference type="EMBL" id="QPJD01000022">
    <property type="protein sequence ID" value="RCW41648.1"/>
    <property type="molecule type" value="Genomic_DNA"/>
</dbReference>
<dbReference type="Proteomes" id="UP000252415">
    <property type="component" value="Unassembled WGS sequence"/>
</dbReference>
<dbReference type="InterPro" id="IPR016047">
    <property type="entry name" value="M23ase_b-sheet_dom"/>
</dbReference>
<dbReference type="Gene3D" id="2.70.70.10">
    <property type="entry name" value="Glucose Permease (Domain IIA)"/>
    <property type="match status" value="1"/>
</dbReference>
<dbReference type="PANTHER" id="PTHR21666:SF270">
    <property type="entry name" value="MUREIN HYDROLASE ACTIVATOR ENVC"/>
    <property type="match status" value="1"/>
</dbReference>
<keyword evidence="1" id="KW-1133">Transmembrane helix</keyword>
<dbReference type="RefSeq" id="WP_114383744.1">
    <property type="nucleotide sequence ID" value="NZ_QPJD01000022.1"/>
</dbReference>
<keyword evidence="1" id="KW-0812">Transmembrane</keyword>
<dbReference type="OrthoDB" id="9805070at2"/>
<name>A0A368VJZ3_9BACL</name>
<proteinExistence type="predicted"/>
<dbReference type="GO" id="GO:0004222">
    <property type="term" value="F:metalloendopeptidase activity"/>
    <property type="evidence" value="ECO:0007669"/>
    <property type="project" value="TreeGrafter"/>
</dbReference>
<sequence length="318" mass="35617">MPAWAVKIGLQVAQDPEKALKFLFFGIMIIIVLFMLLTLPFFLLFIPAAEPEQYNDYRNAALRIASESGDQLINWQEMIALDAFLLKQDFSKSNPTHIYSYFKEAFIWSEDVKIEVACVPPKKHFICTRTETVYHKRSLDEVMSRLNLSTEDKESVRNYLALNLDDLDDNSEVDGPIDIPPGNFTPVINQFTWPCDVYRVTSGFGTRIDPITGLQGALHGGIDIGTPMGTEVRATAGGVVSFSGYTETGGYMVTVNHQNGYVTRYLHLSVMLVNVGDKVRQNDAIALSGNTGSRTTGPHLHYEIHENGVKKNPLLFYK</sequence>
<dbReference type="InterPro" id="IPR011055">
    <property type="entry name" value="Dup_hybrid_motif"/>
</dbReference>
<feature type="transmembrane region" description="Helical" evidence="1">
    <location>
        <begin position="22"/>
        <end position="46"/>
    </location>
</feature>
<dbReference type="Pfam" id="PF01551">
    <property type="entry name" value="Peptidase_M23"/>
    <property type="match status" value="1"/>
</dbReference>
<dbReference type="InterPro" id="IPR050570">
    <property type="entry name" value="Cell_wall_metabolism_enzyme"/>
</dbReference>
<protein>
    <submittedName>
        <fullName evidence="3">Murein DD-endopeptidase MepM/ murein hydrolase activator NlpD</fullName>
    </submittedName>
</protein>
<reference evidence="3 4" key="1">
    <citation type="submission" date="2018-07" db="EMBL/GenBank/DDBJ databases">
        <title>Genomic Encyclopedia of Type Strains, Phase III (KMG-III): the genomes of soil and plant-associated and newly described type strains.</title>
        <authorList>
            <person name="Whitman W."/>
        </authorList>
    </citation>
    <scope>NUCLEOTIDE SEQUENCE [LARGE SCALE GENOMIC DNA]</scope>
    <source>
        <strain evidence="3 4">CECT 7506</strain>
    </source>
</reference>
<organism evidence="3 4">
    <name type="scientific">Paenibacillus prosopidis</name>
    <dbReference type="NCBI Taxonomy" id="630520"/>
    <lineage>
        <taxon>Bacteria</taxon>
        <taxon>Bacillati</taxon>
        <taxon>Bacillota</taxon>
        <taxon>Bacilli</taxon>
        <taxon>Bacillales</taxon>
        <taxon>Paenibacillaceae</taxon>
        <taxon>Paenibacillus</taxon>
    </lineage>
</organism>